<dbReference type="GO" id="GO:0016740">
    <property type="term" value="F:transferase activity"/>
    <property type="evidence" value="ECO:0007669"/>
    <property type="project" value="UniProtKB-KW"/>
</dbReference>
<organism evidence="1 2">
    <name type="scientific">Luteococcus peritonei</name>
    <dbReference type="NCBI Taxonomy" id="88874"/>
    <lineage>
        <taxon>Bacteria</taxon>
        <taxon>Bacillati</taxon>
        <taxon>Actinomycetota</taxon>
        <taxon>Actinomycetes</taxon>
        <taxon>Propionibacteriales</taxon>
        <taxon>Propionibacteriaceae</taxon>
        <taxon>Luteococcus</taxon>
    </lineage>
</organism>
<gene>
    <name evidence="1" type="ORF">ACFSCS_14155</name>
</gene>
<dbReference type="RefSeq" id="WP_343875656.1">
    <property type="nucleotide sequence ID" value="NZ_BAAAIX010000034.1"/>
</dbReference>
<proteinExistence type="predicted"/>
<dbReference type="EMBL" id="JBHUFZ010000033">
    <property type="protein sequence ID" value="MFD1891315.1"/>
    <property type="molecule type" value="Genomic_DNA"/>
</dbReference>
<reference evidence="2" key="1">
    <citation type="journal article" date="2019" name="Int. J. Syst. Evol. Microbiol.">
        <title>The Global Catalogue of Microorganisms (GCM) 10K type strain sequencing project: providing services to taxonomists for standard genome sequencing and annotation.</title>
        <authorList>
            <consortium name="The Broad Institute Genomics Platform"/>
            <consortium name="The Broad Institute Genome Sequencing Center for Infectious Disease"/>
            <person name="Wu L."/>
            <person name="Ma J."/>
        </authorList>
    </citation>
    <scope>NUCLEOTIDE SEQUENCE [LARGE SCALE GENOMIC DNA]</scope>
    <source>
        <strain evidence="2">CAIM 431</strain>
    </source>
</reference>
<dbReference type="Pfam" id="PF08843">
    <property type="entry name" value="AbiEii"/>
    <property type="match status" value="1"/>
</dbReference>
<comment type="caution">
    <text evidence="1">The sequence shown here is derived from an EMBL/GenBank/DDBJ whole genome shotgun (WGS) entry which is preliminary data.</text>
</comment>
<evidence type="ECO:0000313" key="1">
    <source>
        <dbReference type="EMBL" id="MFD1891315.1"/>
    </source>
</evidence>
<protein>
    <submittedName>
        <fullName evidence="1">Nucleotidyl transferase AbiEii/AbiGii toxin family protein</fullName>
    </submittedName>
</protein>
<keyword evidence="2" id="KW-1185">Reference proteome</keyword>
<name>A0ABW4S0H4_9ACTN</name>
<dbReference type="InterPro" id="IPR014942">
    <property type="entry name" value="AbiEii"/>
</dbReference>
<keyword evidence="1" id="KW-0808">Transferase</keyword>
<dbReference type="Proteomes" id="UP001597326">
    <property type="component" value="Unassembled WGS sequence"/>
</dbReference>
<evidence type="ECO:0000313" key="2">
    <source>
        <dbReference type="Proteomes" id="UP001597326"/>
    </source>
</evidence>
<accession>A0ABW4S0H4</accession>
<sequence length="283" mass="31305">MTTGDETFRRLQSLARSTAAKRRAPAPTQELLTRHLLESFLHRLTLTPHHDDFILKGGVLLAAYGVRRATKDADANAISADVTPDHLSRVVEHIAQLDPGDGVSFNLQTLHIAQIRDDAQYPGFRIRITASIGPWKGVCAWDVSTGDPIVPAPRIVQIERVLGDPIALLGYAAETAIAEKAVTILERGLTSTRWRDYVDIDQLCQAGFDAQELLRSATAVADYRGVTLRPLAPLLKGYGALYQAKWAAWRRKEQLHDRTEANLDDQIARVAAWIDPIFGRTTS</sequence>